<keyword evidence="4 8" id="KW-0812">Transmembrane</keyword>
<dbReference type="RefSeq" id="WP_188551004.1">
    <property type="nucleotide sequence ID" value="NZ_BMFY01000009.1"/>
</dbReference>
<name>A0A8J2TZ76_9MICO</name>
<evidence type="ECO:0000256" key="1">
    <source>
        <dbReference type="ARBA" id="ARBA00004141"/>
    </source>
</evidence>
<evidence type="ECO:0000256" key="4">
    <source>
        <dbReference type="ARBA" id="ARBA00022692"/>
    </source>
</evidence>
<dbReference type="PANTHER" id="PTHR43066:SF1">
    <property type="entry name" value="RHOMBOID PROTEIN 2"/>
    <property type="match status" value="1"/>
</dbReference>
<dbReference type="InterPro" id="IPR035952">
    <property type="entry name" value="Rhomboid-like_sf"/>
</dbReference>
<keyword evidence="3 10" id="KW-0645">Protease</keyword>
<feature type="domain" description="Peptidase S54 rhomboid" evidence="9">
    <location>
        <begin position="58"/>
        <end position="195"/>
    </location>
</feature>
<keyword evidence="6 8" id="KW-1133">Transmembrane helix</keyword>
<gene>
    <name evidence="10" type="ORF">GCM10011333_22750</name>
</gene>
<protein>
    <submittedName>
        <fullName evidence="10">Rhomboid family intramembrane serine protease</fullName>
    </submittedName>
</protein>
<dbReference type="SUPFAM" id="SSF144091">
    <property type="entry name" value="Rhomboid-like"/>
    <property type="match status" value="1"/>
</dbReference>
<feature type="transmembrane region" description="Helical" evidence="8">
    <location>
        <begin position="67"/>
        <end position="86"/>
    </location>
</feature>
<dbReference type="EMBL" id="BMFY01000009">
    <property type="protein sequence ID" value="GGA19044.1"/>
    <property type="molecule type" value="Genomic_DNA"/>
</dbReference>
<evidence type="ECO:0000313" key="11">
    <source>
        <dbReference type="Proteomes" id="UP000616114"/>
    </source>
</evidence>
<accession>A0A8J2TZ76</accession>
<feature type="transmembrane region" description="Helical" evidence="8">
    <location>
        <begin position="174"/>
        <end position="193"/>
    </location>
</feature>
<dbReference type="AlphaFoldDB" id="A0A8J2TZ76"/>
<feature type="transmembrane region" description="Helical" evidence="8">
    <location>
        <begin position="117"/>
        <end position="134"/>
    </location>
</feature>
<feature type="transmembrane region" description="Helical" evidence="8">
    <location>
        <begin position="93"/>
        <end position="111"/>
    </location>
</feature>
<evidence type="ECO:0000256" key="5">
    <source>
        <dbReference type="ARBA" id="ARBA00022801"/>
    </source>
</evidence>
<feature type="transmembrane region" description="Helical" evidence="8">
    <location>
        <begin position="21"/>
        <end position="47"/>
    </location>
</feature>
<keyword evidence="11" id="KW-1185">Reference proteome</keyword>
<evidence type="ECO:0000256" key="3">
    <source>
        <dbReference type="ARBA" id="ARBA00022670"/>
    </source>
</evidence>
<dbReference type="Proteomes" id="UP000616114">
    <property type="component" value="Unassembled WGS sequence"/>
</dbReference>
<reference evidence="10" key="2">
    <citation type="submission" date="2020-09" db="EMBL/GenBank/DDBJ databases">
        <authorList>
            <person name="Sun Q."/>
            <person name="Zhou Y."/>
        </authorList>
    </citation>
    <scope>NUCLEOTIDE SEQUENCE</scope>
    <source>
        <strain evidence="10">CGMCC 1.12785</strain>
    </source>
</reference>
<keyword evidence="5" id="KW-0378">Hydrolase</keyword>
<dbReference type="GO" id="GO:0016020">
    <property type="term" value="C:membrane"/>
    <property type="evidence" value="ECO:0007669"/>
    <property type="project" value="UniProtKB-SubCell"/>
</dbReference>
<sequence length="206" mass="22083">MSAPAARTPRTEPWYQRFTPVLLLLAIMWAVRFLDAIVPGSWVMFGIRSWDPSSAPGLVLSPLLHSGWPHLLSNTGPFLVLGLIVAAEGARRFWLVTAFAALIGGAGTWVVGVPGTLTVGASGLVFGYFGYIMLRALFFRATAHRVLYAVVALVVAFSYGSGFFLGLLPVTPGISWQGHLFGLIGGAVAAWTLSNRDEPGGTQLRR</sequence>
<dbReference type="Gene3D" id="1.20.1540.10">
    <property type="entry name" value="Rhomboid-like"/>
    <property type="match status" value="1"/>
</dbReference>
<dbReference type="GO" id="GO:0004252">
    <property type="term" value="F:serine-type endopeptidase activity"/>
    <property type="evidence" value="ECO:0007669"/>
    <property type="project" value="InterPro"/>
</dbReference>
<evidence type="ECO:0000256" key="8">
    <source>
        <dbReference type="SAM" id="Phobius"/>
    </source>
</evidence>
<reference evidence="10" key="1">
    <citation type="journal article" date="2014" name="Int. J. Syst. Evol. Microbiol.">
        <title>Complete genome sequence of Corynebacterium casei LMG S-19264T (=DSM 44701T), isolated from a smear-ripened cheese.</title>
        <authorList>
            <consortium name="US DOE Joint Genome Institute (JGI-PGF)"/>
            <person name="Walter F."/>
            <person name="Albersmeier A."/>
            <person name="Kalinowski J."/>
            <person name="Ruckert C."/>
        </authorList>
    </citation>
    <scope>NUCLEOTIDE SEQUENCE</scope>
    <source>
        <strain evidence="10">CGMCC 1.12785</strain>
    </source>
</reference>
<comment type="similarity">
    <text evidence="2">Belongs to the peptidase S54 family.</text>
</comment>
<evidence type="ECO:0000259" key="9">
    <source>
        <dbReference type="Pfam" id="PF01694"/>
    </source>
</evidence>
<evidence type="ECO:0000313" key="10">
    <source>
        <dbReference type="EMBL" id="GGA19044.1"/>
    </source>
</evidence>
<dbReference type="PANTHER" id="PTHR43066">
    <property type="entry name" value="RHOMBOID-RELATED PROTEIN"/>
    <property type="match status" value="1"/>
</dbReference>
<dbReference type="GO" id="GO:0006508">
    <property type="term" value="P:proteolysis"/>
    <property type="evidence" value="ECO:0007669"/>
    <property type="project" value="UniProtKB-KW"/>
</dbReference>
<feature type="transmembrane region" description="Helical" evidence="8">
    <location>
        <begin position="146"/>
        <end position="168"/>
    </location>
</feature>
<comment type="caution">
    <text evidence="10">The sequence shown here is derived from an EMBL/GenBank/DDBJ whole genome shotgun (WGS) entry which is preliminary data.</text>
</comment>
<comment type="subcellular location">
    <subcellularLocation>
        <location evidence="1">Membrane</location>
        <topology evidence="1">Multi-pass membrane protein</topology>
    </subcellularLocation>
</comment>
<proteinExistence type="inferred from homology"/>
<evidence type="ECO:0000256" key="6">
    <source>
        <dbReference type="ARBA" id="ARBA00022989"/>
    </source>
</evidence>
<dbReference type="InterPro" id="IPR022764">
    <property type="entry name" value="Peptidase_S54_rhomboid_dom"/>
</dbReference>
<organism evidence="10 11">
    <name type="scientific">Sediminivirga luteola</name>
    <dbReference type="NCBI Taxonomy" id="1774748"/>
    <lineage>
        <taxon>Bacteria</taxon>
        <taxon>Bacillati</taxon>
        <taxon>Actinomycetota</taxon>
        <taxon>Actinomycetes</taxon>
        <taxon>Micrococcales</taxon>
        <taxon>Brevibacteriaceae</taxon>
        <taxon>Sediminivirga</taxon>
    </lineage>
</organism>
<evidence type="ECO:0000256" key="2">
    <source>
        <dbReference type="ARBA" id="ARBA00009045"/>
    </source>
</evidence>
<dbReference type="Pfam" id="PF01694">
    <property type="entry name" value="Rhomboid"/>
    <property type="match status" value="1"/>
</dbReference>
<keyword evidence="7 8" id="KW-0472">Membrane</keyword>
<evidence type="ECO:0000256" key="7">
    <source>
        <dbReference type="ARBA" id="ARBA00023136"/>
    </source>
</evidence>